<dbReference type="GO" id="GO:0046655">
    <property type="term" value="P:folic acid metabolic process"/>
    <property type="evidence" value="ECO:0007669"/>
    <property type="project" value="TreeGrafter"/>
</dbReference>
<feature type="region of interest" description="Disordered" evidence="8">
    <location>
        <begin position="1"/>
        <end position="25"/>
    </location>
</feature>
<evidence type="ECO:0000256" key="7">
    <source>
        <dbReference type="RuleBase" id="RU004474"/>
    </source>
</evidence>
<sequence length="230" mass="26092">MEHDSSRSGYHEPEPGFAGQEDLEDDWGDDFPKTFSINLIWAQGVDMLGRSGAIGFDGGMPWHLSEDMRRFKELTVSHPVIMGRKTWESLPKKSRPLESRDNIVVSRNPEYVAPGASVVDSVDDALDLARQEAIPDDGLDRSEIWVIGGAQLFEETLPFATKLYVTQIDTQVEADTYAPDLDRLLASGQWELTERTGWKTPERTGDSSIRRYRFLTLERRGSRDEDLEEE</sequence>
<dbReference type="GO" id="GO:0005829">
    <property type="term" value="C:cytosol"/>
    <property type="evidence" value="ECO:0007669"/>
    <property type="project" value="TreeGrafter"/>
</dbReference>
<dbReference type="GO" id="GO:0006730">
    <property type="term" value="P:one-carbon metabolic process"/>
    <property type="evidence" value="ECO:0007669"/>
    <property type="project" value="UniProtKB-KW"/>
</dbReference>
<dbReference type="Gene3D" id="3.40.430.10">
    <property type="entry name" value="Dihydrofolate Reductase, subunit A"/>
    <property type="match status" value="1"/>
</dbReference>
<evidence type="ECO:0000256" key="4">
    <source>
        <dbReference type="ARBA" id="ARBA00022563"/>
    </source>
</evidence>
<dbReference type="InterPro" id="IPR001796">
    <property type="entry name" value="DHFR_dom"/>
</dbReference>
<dbReference type="EMBL" id="JGZB01000004">
    <property type="protein sequence ID" value="KFI68403.1"/>
    <property type="molecule type" value="Genomic_DNA"/>
</dbReference>
<dbReference type="PROSITE" id="PS00075">
    <property type="entry name" value="DHFR_1"/>
    <property type="match status" value="1"/>
</dbReference>
<keyword evidence="4" id="KW-0554">One-carbon metabolism</keyword>
<comment type="caution">
    <text evidence="10">The sequence shown here is derived from an EMBL/GenBank/DDBJ whole genome shotgun (WGS) entry which is preliminary data.</text>
</comment>
<evidence type="ECO:0000313" key="10">
    <source>
        <dbReference type="EMBL" id="KFI68403.1"/>
    </source>
</evidence>
<dbReference type="SUPFAM" id="SSF53597">
    <property type="entry name" value="Dihydrofolate reductase-like"/>
    <property type="match status" value="1"/>
</dbReference>
<evidence type="ECO:0000256" key="8">
    <source>
        <dbReference type="SAM" id="MobiDB-lite"/>
    </source>
</evidence>
<dbReference type="PANTHER" id="PTHR48069:SF3">
    <property type="entry name" value="DIHYDROFOLATE REDUCTASE"/>
    <property type="match status" value="1"/>
</dbReference>
<dbReference type="CDD" id="cd00209">
    <property type="entry name" value="DHFR"/>
    <property type="match status" value="1"/>
</dbReference>
<keyword evidence="6 10" id="KW-0560">Oxidoreductase</keyword>
<dbReference type="InterPro" id="IPR024072">
    <property type="entry name" value="DHFR-like_dom_sf"/>
</dbReference>
<reference evidence="10 11" key="1">
    <citation type="submission" date="2014-03" db="EMBL/GenBank/DDBJ databases">
        <title>Genomics of Bifidobacteria.</title>
        <authorList>
            <person name="Ventura M."/>
            <person name="Milani C."/>
            <person name="Lugli G.A."/>
        </authorList>
    </citation>
    <scope>NUCLEOTIDE SEQUENCE [LARGE SCALE GENOMIC DNA]</scope>
    <source>
        <strain evidence="10 11">LMG 11591</strain>
    </source>
</reference>
<gene>
    <name evidence="10" type="ORF">BMAGN_0364</name>
</gene>
<evidence type="ECO:0000256" key="3">
    <source>
        <dbReference type="ARBA" id="ARBA00012856"/>
    </source>
</evidence>
<dbReference type="AlphaFoldDB" id="A0A087BBK3"/>
<evidence type="ECO:0000259" key="9">
    <source>
        <dbReference type="PROSITE" id="PS51330"/>
    </source>
</evidence>
<dbReference type="EC" id="1.5.1.3" evidence="3"/>
<accession>A0A087BBK3</accession>
<evidence type="ECO:0000256" key="5">
    <source>
        <dbReference type="ARBA" id="ARBA00022857"/>
    </source>
</evidence>
<dbReference type="Proteomes" id="UP000029052">
    <property type="component" value="Unassembled WGS sequence"/>
</dbReference>
<dbReference type="GO" id="GO:0046452">
    <property type="term" value="P:dihydrofolate metabolic process"/>
    <property type="evidence" value="ECO:0007669"/>
    <property type="project" value="TreeGrafter"/>
</dbReference>
<name>A0A087BBK3_9BIFI</name>
<evidence type="ECO:0000256" key="6">
    <source>
        <dbReference type="ARBA" id="ARBA00023002"/>
    </source>
</evidence>
<evidence type="ECO:0000256" key="2">
    <source>
        <dbReference type="ARBA" id="ARBA00009539"/>
    </source>
</evidence>
<dbReference type="PROSITE" id="PS51330">
    <property type="entry name" value="DHFR_2"/>
    <property type="match status" value="1"/>
</dbReference>
<dbReference type="STRING" id="1692.BMAGN_0364"/>
<keyword evidence="11" id="KW-1185">Reference proteome</keyword>
<dbReference type="InterPro" id="IPR017925">
    <property type="entry name" value="DHFR_CS"/>
</dbReference>
<evidence type="ECO:0000256" key="1">
    <source>
        <dbReference type="ARBA" id="ARBA00004903"/>
    </source>
</evidence>
<dbReference type="PANTHER" id="PTHR48069">
    <property type="entry name" value="DIHYDROFOLATE REDUCTASE"/>
    <property type="match status" value="1"/>
</dbReference>
<dbReference type="InterPro" id="IPR012259">
    <property type="entry name" value="DHFR"/>
</dbReference>
<dbReference type="RefSeq" id="WP_022860144.1">
    <property type="nucleotide sequence ID" value="NZ_JGZB01000004.1"/>
</dbReference>
<dbReference type="GO" id="GO:0050661">
    <property type="term" value="F:NADP binding"/>
    <property type="evidence" value="ECO:0007669"/>
    <property type="project" value="InterPro"/>
</dbReference>
<comment type="similarity">
    <text evidence="2 7">Belongs to the dihydrofolate reductase family.</text>
</comment>
<dbReference type="UniPathway" id="UPA00077">
    <property type="reaction ID" value="UER00158"/>
</dbReference>
<feature type="compositionally biased region" description="Basic and acidic residues" evidence="8">
    <location>
        <begin position="1"/>
        <end position="14"/>
    </location>
</feature>
<dbReference type="eggNOG" id="COG0262">
    <property type="taxonomic scope" value="Bacteria"/>
</dbReference>
<feature type="domain" description="DHFR" evidence="9">
    <location>
        <begin position="36"/>
        <end position="219"/>
    </location>
</feature>
<organism evidence="10 11">
    <name type="scientific">Bifidobacterium magnum</name>
    <dbReference type="NCBI Taxonomy" id="1692"/>
    <lineage>
        <taxon>Bacteria</taxon>
        <taxon>Bacillati</taxon>
        <taxon>Actinomycetota</taxon>
        <taxon>Actinomycetes</taxon>
        <taxon>Bifidobacteriales</taxon>
        <taxon>Bifidobacteriaceae</taxon>
        <taxon>Bifidobacterium</taxon>
    </lineage>
</organism>
<proteinExistence type="inferred from homology"/>
<dbReference type="PRINTS" id="PR00070">
    <property type="entry name" value="DHFR"/>
</dbReference>
<comment type="pathway">
    <text evidence="1">Cofactor biosynthesis; tetrahydrofolate biosynthesis; 5,6,7,8-tetrahydrofolate from 7,8-dihydrofolate: step 1/1.</text>
</comment>
<dbReference type="GO" id="GO:0004146">
    <property type="term" value="F:dihydrofolate reductase activity"/>
    <property type="evidence" value="ECO:0007669"/>
    <property type="project" value="UniProtKB-EC"/>
</dbReference>
<keyword evidence="5" id="KW-0521">NADP</keyword>
<evidence type="ECO:0000313" key="11">
    <source>
        <dbReference type="Proteomes" id="UP000029052"/>
    </source>
</evidence>
<dbReference type="GO" id="GO:0046654">
    <property type="term" value="P:tetrahydrofolate biosynthetic process"/>
    <property type="evidence" value="ECO:0007669"/>
    <property type="project" value="UniProtKB-UniPathway"/>
</dbReference>
<protein>
    <recommendedName>
        <fullName evidence="3">dihydrofolate reductase</fullName>
        <ecNumber evidence="3">1.5.1.3</ecNumber>
    </recommendedName>
</protein>
<dbReference type="Pfam" id="PF00186">
    <property type="entry name" value="DHFR_1"/>
    <property type="match status" value="1"/>
</dbReference>